<dbReference type="PANTHER" id="PTHR43798">
    <property type="entry name" value="MONOACYLGLYCEROL LIPASE"/>
    <property type="match status" value="1"/>
</dbReference>
<keyword evidence="2" id="KW-0378">Hydrolase</keyword>
<dbReference type="PANTHER" id="PTHR43798:SF33">
    <property type="entry name" value="HYDROLASE, PUTATIVE (AFU_ORTHOLOGUE AFUA_2G14860)-RELATED"/>
    <property type="match status" value="1"/>
</dbReference>
<dbReference type="EMBL" id="JAQLOI010000001">
    <property type="protein sequence ID" value="MDB1124506.1"/>
    <property type="molecule type" value="Genomic_DNA"/>
</dbReference>
<dbReference type="InterPro" id="IPR029058">
    <property type="entry name" value="AB_hydrolase_fold"/>
</dbReference>
<dbReference type="Pfam" id="PF00561">
    <property type="entry name" value="Abhydrolase_1"/>
    <property type="match status" value="1"/>
</dbReference>
<dbReference type="PRINTS" id="PR00111">
    <property type="entry name" value="ABHYDROLASE"/>
</dbReference>
<protein>
    <submittedName>
        <fullName evidence="2">Alpha/beta hydrolase</fullName>
    </submittedName>
</protein>
<evidence type="ECO:0000313" key="2">
    <source>
        <dbReference type="EMBL" id="MDB1124506.1"/>
    </source>
</evidence>
<evidence type="ECO:0000313" key="3">
    <source>
        <dbReference type="Proteomes" id="UP001210678"/>
    </source>
</evidence>
<dbReference type="RefSeq" id="WP_272137052.1">
    <property type="nucleotide sequence ID" value="NZ_JAQLOI010000001.1"/>
</dbReference>
<name>A0ABT4YTK6_9VIBR</name>
<dbReference type="SUPFAM" id="SSF53474">
    <property type="entry name" value="alpha/beta-Hydrolases"/>
    <property type="match status" value="1"/>
</dbReference>
<reference evidence="2 3" key="1">
    <citation type="submission" date="2023-01" db="EMBL/GenBank/DDBJ databases">
        <title>Vibrio sp. KJ40-1 sp.nov, isolated from marine algae.</title>
        <authorList>
            <person name="Butt M."/>
            <person name="Kim J.M.J."/>
            <person name="Jeon C.O.C."/>
        </authorList>
    </citation>
    <scope>NUCLEOTIDE SEQUENCE [LARGE SCALE GENOMIC DNA]</scope>
    <source>
        <strain evidence="2 3">KJ40-1</strain>
    </source>
</reference>
<accession>A0ABT4YTK6</accession>
<dbReference type="Gene3D" id="3.40.50.1820">
    <property type="entry name" value="alpha/beta hydrolase"/>
    <property type="match status" value="1"/>
</dbReference>
<dbReference type="Proteomes" id="UP001210678">
    <property type="component" value="Unassembled WGS sequence"/>
</dbReference>
<dbReference type="GO" id="GO:0016787">
    <property type="term" value="F:hydrolase activity"/>
    <property type="evidence" value="ECO:0007669"/>
    <property type="project" value="UniProtKB-KW"/>
</dbReference>
<gene>
    <name evidence="2" type="ORF">PGX00_12940</name>
</gene>
<sequence length="292" mass="33364">MFTEKRVTLVHNELATMELGDAETAEMAVVFIHGWLDNSGSFTKLMKECHQIMPDLHLVAVDLPGHGLSSHRKDDNYYQFFDYIDDIHQFITALSPKKLLLVGHSLGAFLATCYSAAFPENVAGLVQIEGFGPLSESPNNTVKRLREGVFSRQQIREKRERYFFSIDEMVDVRAKVNHLRRLEVMPIVKRGTIFDGEVWKWRHDSKLNANSLIRMSRKNAEAIMKEVRCPHLVILGQSGFDYLLQQAELELEHPIAAQNEQFSVEYIPGGHHCHIQQIQLTSELILGLVNKI</sequence>
<proteinExistence type="predicted"/>
<comment type="caution">
    <text evidence="2">The sequence shown here is derived from an EMBL/GenBank/DDBJ whole genome shotgun (WGS) entry which is preliminary data.</text>
</comment>
<dbReference type="InterPro" id="IPR050266">
    <property type="entry name" value="AB_hydrolase_sf"/>
</dbReference>
<keyword evidence="3" id="KW-1185">Reference proteome</keyword>
<organism evidence="2 3">
    <name type="scientific">Vibrio algarum</name>
    <dbReference type="NCBI Taxonomy" id="3020714"/>
    <lineage>
        <taxon>Bacteria</taxon>
        <taxon>Pseudomonadati</taxon>
        <taxon>Pseudomonadota</taxon>
        <taxon>Gammaproteobacteria</taxon>
        <taxon>Vibrionales</taxon>
        <taxon>Vibrionaceae</taxon>
        <taxon>Vibrio</taxon>
    </lineage>
</organism>
<feature type="domain" description="AB hydrolase-1" evidence="1">
    <location>
        <begin position="28"/>
        <end position="133"/>
    </location>
</feature>
<dbReference type="InterPro" id="IPR000073">
    <property type="entry name" value="AB_hydrolase_1"/>
</dbReference>
<evidence type="ECO:0000259" key="1">
    <source>
        <dbReference type="Pfam" id="PF00561"/>
    </source>
</evidence>